<dbReference type="FunFam" id="3.40.50.410:FF:000009">
    <property type="entry name" value="Putative vitrin"/>
    <property type="match status" value="1"/>
</dbReference>
<keyword evidence="7" id="KW-1015">Disulfide bond</keyword>
<evidence type="ECO:0000313" key="13">
    <source>
        <dbReference type="RefSeq" id="XP_030642013.1"/>
    </source>
</evidence>
<dbReference type="RefSeq" id="XP_030642013.1">
    <property type="nucleotide sequence ID" value="XM_030786153.1"/>
</dbReference>
<dbReference type="Pfam" id="PF03815">
    <property type="entry name" value="LCCL"/>
    <property type="match status" value="1"/>
</dbReference>
<dbReference type="GO" id="GO:0005576">
    <property type="term" value="C:extracellular region"/>
    <property type="evidence" value="ECO:0007669"/>
    <property type="project" value="UniProtKB-SubCell"/>
</dbReference>
<accession>A0A6J2WCL5</accession>
<dbReference type="InterPro" id="IPR002035">
    <property type="entry name" value="VWF_A"/>
</dbReference>
<name>A0A6J2WCL5_CHACN</name>
<evidence type="ECO:0000256" key="5">
    <source>
        <dbReference type="ARBA" id="ARBA00022729"/>
    </source>
</evidence>
<feature type="domain" description="VWFA" evidence="10">
    <location>
        <begin position="231"/>
        <end position="416"/>
    </location>
</feature>
<protein>
    <recommendedName>
        <fullName evidence="3">Cochlin</fullName>
    </recommendedName>
</protein>
<dbReference type="Gene3D" id="2.170.130.20">
    <property type="entry name" value="LCCL-like domain"/>
    <property type="match status" value="1"/>
</dbReference>
<dbReference type="PROSITE" id="PS50820">
    <property type="entry name" value="LCCL"/>
    <property type="match status" value="1"/>
</dbReference>
<dbReference type="PANTHER" id="PTHR24020">
    <property type="entry name" value="COLLAGEN ALPHA"/>
    <property type="match status" value="1"/>
</dbReference>
<dbReference type="InterPro" id="IPR004043">
    <property type="entry name" value="LCCL"/>
</dbReference>
<dbReference type="OrthoDB" id="441660at2759"/>
<dbReference type="CDD" id="cd01472">
    <property type="entry name" value="vWA_collagen"/>
    <property type="match status" value="1"/>
</dbReference>
<proteinExistence type="predicted"/>
<dbReference type="Pfam" id="PF00092">
    <property type="entry name" value="VWA"/>
    <property type="match status" value="2"/>
</dbReference>
<dbReference type="InterPro" id="IPR036465">
    <property type="entry name" value="vWFA_dom_sf"/>
</dbReference>
<evidence type="ECO:0000256" key="6">
    <source>
        <dbReference type="ARBA" id="ARBA00022737"/>
    </source>
</evidence>
<dbReference type="SUPFAM" id="SSF69848">
    <property type="entry name" value="LCCL domain"/>
    <property type="match status" value="1"/>
</dbReference>
<evidence type="ECO:0000256" key="3">
    <source>
        <dbReference type="ARBA" id="ARBA00013828"/>
    </source>
</evidence>
<keyword evidence="6" id="KW-0677">Repeat</keyword>
<dbReference type="GeneID" id="115822352"/>
<dbReference type="CTD" id="1690"/>
<dbReference type="PANTHER" id="PTHR24020:SF36">
    <property type="entry name" value="COCHLIN"/>
    <property type="match status" value="1"/>
</dbReference>
<dbReference type="PROSITE" id="PS50234">
    <property type="entry name" value="VWFA"/>
    <property type="match status" value="2"/>
</dbReference>
<dbReference type="SMART" id="SM00327">
    <property type="entry name" value="VWA"/>
    <property type="match status" value="2"/>
</dbReference>
<dbReference type="SMART" id="SM00603">
    <property type="entry name" value="LCCL"/>
    <property type="match status" value="1"/>
</dbReference>
<evidence type="ECO:0000259" key="10">
    <source>
        <dbReference type="PROSITE" id="PS50234"/>
    </source>
</evidence>
<evidence type="ECO:0000256" key="7">
    <source>
        <dbReference type="ARBA" id="ARBA00023157"/>
    </source>
</evidence>
<gene>
    <name evidence="13" type="primary">coch</name>
</gene>
<sequence length="615" mass="67030">MEGSGRSPGTTFSTTINTKKTQTLGLLMEQQCHIPPGEFQTFGEPVPACNNISPVVFQGCALTMSRQALLLHWLGILSLTYNTLGSESSVPTPISCTTRGADLSEQRQLVLCPANCTQRRLSVFGSGVYASVSSVCGSAIHRGVIGVSGGPLKVHRLQGKKNYLSSYAHGIQSQSLSTWTTSFTVARVMSAPMEVSSQTSSSAVSASGPEQKKKKNLKKVPSQGNRDCQVDIAVLLDGSYNIGQRRFNLQKNFVSKLALMLKIGTNGPHLGVVQASDSPRTEFYLTNHTIPKAAIFAIKEIAYIGGNTNTGKAISHTVRNFFSLDSGVRRGHPRIVVVFVDGWPSDNLEEAAMIARESGINVFVVSVAKPMAEEMSMVTDQDYMKKAVCKDNGFFTFSMPSWFNTNKYVKPLAQKLCSIDQMLCSKTCYNSVRLGFLIDGSSSVGDGNFRLVLDFLASIARSFDISDVGARVGAIQYTYDQRLEFGFNDYTNKEAALRALRAIPYMSGGTATGDAINYAVQKLFREHWAGAGRKFLIIITDGQSYDDVRDPALAAKKEGITVFSVGVAWAPIDDLRAMASEPKDSHTFFTREFTGLPQFQQPLVRGICRDFTEAN</sequence>
<evidence type="ECO:0000256" key="4">
    <source>
        <dbReference type="ARBA" id="ARBA00022525"/>
    </source>
</evidence>
<evidence type="ECO:0000256" key="8">
    <source>
        <dbReference type="ARBA" id="ARBA00023180"/>
    </source>
</evidence>
<evidence type="ECO:0000256" key="1">
    <source>
        <dbReference type="ARBA" id="ARBA00003388"/>
    </source>
</evidence>
<evidence type="ECO:0000259" key="11">
    <source>
        <dbReference type="PROSITE" id="PS50820"/>
    </source>
</evidence>
<evidence type="ECO:0000256" key="9">
    <source>
        <dbReference type="SAM" id="MobiDB-lite"/>
    </source>
</evidence>
<dbReference type="GO" id="GO:0007605">
    <property type="term" value="P:sensory perception of sound"/>
    <property type="evidence" value="ECO:0007669"/>
    <property type="project" value="UniProtKB-ARBA"/>
</dbReference>
<feature type="domain" description="LCCL" evidence="11">
    <location>
        <begin position="90"/>
        <end position="183"/>
    </location>
</feature>
<reference evidence="13" key="1">
    <citation type="submission" date="2025-08" db="UniProtKB">
        <authorList>
            <consortium name="RefSeq"/>
        </authorList>
    </citation>
    <scope>IDENTIFICATION</scope>
</reference>
<organism evidence="12 13">
    <name type="scientific">Chanos chanos</name>
    <name type="common">Milkfish</name>
    <name type="synonym">Mugil chanos</name>
    <dbReference type="NCBI Taxonomy" id="29144"/>
    <lineage>
        <taxon>Eukaryota</taxon>
        <taxon>Metazoa</taxon>
        <taxon>Chordata</taxon>
        <taxon>Craniata</taxon>
        <taxon>Vertebrata</taxon>
        <taxon>Euteleostomi</taxon>
        <taxon>Actinopterygii</taxon>
        <taxon>Neopterygii</taxon>
        <taxon>Teleostei</taxon>
        <taxon>Ostariophysi</taxon>
        <taxon>Gonorynchiformes</taxon>
        <taxon>Chanidae</taxon>
        <taxon>Chanos</taxon>
    </lineage>
</organism>
<dbReference type="FunFam" id="3.40.50.410:FF:000029">
    <property type="entry name" value="Cochlin"/>
    <property type="match status" value="1"/>
</dbReference>
<feature type="domain" description="VWFA" evidence="10">
    <location>
        <begin position="433"/>
        <end position="603"/>
    </location>
</feature>
<dbReference type="Gene3D" id="3.40.50.410">
    <property type="entry name" value="von Willebrand factor, type A domain"/>
    <property type="match status" value="2"/>
</dbReference>
<dbReference type="PRINTS" id="PR00453">
    <property type="entry name" value="VWFADOMAIN"/>
</dbReference>
<evidence type="ECO:0000313" key="12">
    <source>
        <dbReference type="Proteomes" id="UP000504632"/>
    </source>
</evidence>
<keyword evidence="5" id="KW-0732">Signal</keyword>
<dbReference type="InParanoid" id="A0A6J2WCL5"/>
<keyword evidence="12" id="KW-1185">Reference proteome</keyword>
<dbReference type="Proteomes" id="UP000504632">
    <property type="component" value="Chromosome 1"/>
</dbReference>
<dbReference type="InterPro" id="IPR036609">
    <property type="entry name" value="LCCL_sf"/>
</dbReference>
<keyword evidence="4" id="KW-0964">Secreted</keyword>
<dbReference type="FunFam" id="2.170.130.20:FF:000001">
    <property type="entry name" value="Cysteine-rich secretory protein LCCL domain-containing 1"/>
    <property type="match status" value="1"/>
</dbReference>
<comment type="subcellular location">
    <subcellularLocation>
        <location evidence="2">Secreted</location>
    </subcellularLocation>
</comment>
<feature type="compositionally biased region" description="Low complexity" evidence="9">
    <location>
        <begin position="198"/>
        <end position="207"/>
    </location>
</feature>
<feature type="region of interest" description="Disordered" evidence="9">
    <location>
        <begin position="198"/>
        <end position="223"/>
    </location>
</feature>
<keyword evidence="8" id="KW-0325">Glycoprotein</keyword>
<dbReference type="AlphaFoldDB" id="A0A6J2WCL5"/>
<comment type="function">
    <text evidence="1">Plays a role in the control of cell shape and motility in the trabecular meshwork.</text>
</comment>
<dbReference type="InterPro" id="IPR050525">
    <property type="entry name" value="ECM_Assembly_Org"/>
</dbReference>
<dbReference type="SUPFAM" id="SSF53300">
    <property type="entry name" value="vWA-like"/>
    <property type="match status" value="2"/>
</dbReference>
<evidence type="ECO:0000256" key="2">
    <source>
        <dbReference type="ARBA" id="ARBA00004613"/>
    </source>
</evidence>